<proteinExistence type="predicted"/>
<dbReference type="OrthoDB" id="10602792at2759"/>
<dbReference type="EMBL" id="BDQF01000299">
    <property type="protein sequence ID" value="GAW84408.1"/>
    <property type="molecule type" value="Genomic_DNA"/>
</dbReference>
<protein>
    <submittedName>
        <fullName evidence="1">Variable surface protein</fullName>
    </submittedName>
</protein>
<keyword evidence="2" id="KW-1185">Reference proteome</keyword>
<evidence type="ECO:0000313" key="2">
    <source>
        <dbReference type="Proteomes" id="UP000195521"/>
    </source>
</evidence>
<name>A0A1Y1JSI0_PLAGO</name>
<reference evidence="2" key="1">
    <citation type="submission" date="2017-04" db="EMBL/GenBank/DDBJ databases">
        <title>Plasmodium gonderi genome.</title>
        <authorList>
            <person name="Arisue N."/>
            <person name="Honma H."/>
            <person name="Kawai S."/>
            <person name="Tougan T."/>
            <person name="Tanabe K."/>
            <person name="Horii T."/>
        </authorList>
    </citation>
    <scope>NUCLEOTIDE SEQUENCE [LARGE SCALE GENOMIC DNA]</scope>
    <source>
        <strain evidence="2">ATCC 30045</strain>
    </source>
</reference>
<organism evidence="1 2">
    <name type="scientific">Plasmodium gonderi</name>
    <dbReference type="NCBI Taxonomy" id="77519"/>
    <lineage>
        <taxon>Eukaryota</taxon>
        <taxon>Sar</taxon>
        <taxon>Alveolata</taxon>
        <taxon>Apicomplexa</taxon>
        <taxon>Aconoidasida</taxon>
        <taxon>Haemosporida</taxon>
        <taxon>Plasmodiidae</taxon>
        <taxon>Plasmodium</taxon>
        <taxon>Plasmodium (Plasmodium)</taxon>
    </lineage>
</organism>
<dbReference type="GeneID" id="39745216"/>
<dbReference type="AlphaFoldDB" id="A0A1Y1JSI0"/>
<evidence type="ECO:0000313" key="1">
    <source>
        <dbReference type="EMBL" id="GAW84408.1"/>
    </source>
</evidence>
<accession>A0A1Y1JSI0</accession>
<dbReference type="Proteomes" id="UP000195521">
    <property type="component" value="Unassembled WGS sequence"/>
</dbReference>
<dbReference type="RefSeq" id="XP_028546997.1">
    <property type="nucleotide sequence ID" value="XM_028691196.1"/>
</dbReference>
<sequence length="338" mass="39507">MESRETSKNGFDFSNIFPICKIGFSWKPHSIGGNFGSHLTKLCSDFYNNQKMKNGVSSFSQQCHIVTLYLYYLSSIKSEINIQACCKFFFYKLWDLLGKYGWSCGDTKGCYEKMKIEQISTSNQEISSLFSLCSVYPIDLNEGIFQIFKRIDETYDNLSLLIRDNRNPQESKFQRFKSGMNYLESIHNMYNDTFKQLLIDFNNSYLTYLKGLLNSRYSSVKPFLSYRIKDKNITGVLNVLDKKTQMHALTGTDNDRDISTDMKTNNGTQISTGICFLVFNIIIPHYFQYTTFGSYIQPKARIVRKLMKRSNKERMSLSDSYERMYHDLNDKVYEKAYI</sequence>
<comment type="caution">
    <text evidence="1">The sequence shown here is derived from an EMBL/GenBank/DDBJ whole genome shotgun (WGS) entry which is preliminary data.</text>
</comment>
<gene>
    <name evidence="1" type="ORF">PGO_002820</name>
</gene>